<keyword evidence="4" id="KW-0597">Phosphoprotein</keyword>
<evidence type="ECO:0000256" key="4">
    <source>
        <dbReference type="ARBA" id="ARBA00022553"/>
    </source>
</evidence>
<name>A0A6A6QNW8_9PEZI</name>
<evidence type="ECO:0000259" key="9">
    <source>
        <dbReference type="Pfam" id="PF17875"/>
    </source>
</evidence>
<evidence type="ECO:0000256" key="1">
    <source>
        <dbReference type="ARBA" id="ARBA00004604"/>
    </source>
</evidence>
<reference evidence="10" key="1">
    <citation type="journal article" date="2020" name="Stud. Mycol.">
        <title>101 Dothideomycetes genomes: a test case for predicting lifestyles and emergence of pathogens.</title>
        <authorList>
            <person name="Haridas S."/>
            <person name="Albert R."/>
            <person name="Binder M."/>
            <person name="Bloem J."/>
            <person name="Labutti K."/>
            <person name="Salamov A."/>
            <person name="Andreopoulos B."/>
            <person name="Baker S."/>
            <person name="Barry K."/>
            <person name="Bills G."/>
            <person name="Bluhm B."/>
            <person name="Cannon C."/>
            <person name="Castanera R."/>
            <person name="Culley D."/>
            <person name="Daum C."/>
            <person name="Ezra D."/>
            <person name="Gonzalez J."/>
            <person name="Henrissat B."/>
            <person name="Kuo A."/>
            <person name="Liang C."/>
            <person name="Lipzen A."/>
            <person name="Lutzoni F."/>
            <person name="Magnuson J."/>
            <person name="Mondo S."/>
            <person name="Nolan M."/>
            <person name="Ohm R."/>
            <person name="Pangilinan J."/>
            <person name="Park H.-J."/>
            <person name="Ramirez L."/>
            <person name="Alfaro M."/>
            <person name="Sun H."/>
            <person name="Tritt A."/>
            <person name="Yoshinaga Y."/>
            <person name="Zwiers L.-H."/>
            <person name="Turgeon B."/>
            <person name="Goodwin S."/>
            <person name="Spatafora J."/>
            <person name="Crous P."/>
            <person name="Grigoriev I."/>
        </authorList>
    </citation>
    <scope>NUCLEOTIDE SEQUENCE</scope>
    <source>
        <strain evidence="10">CBS 269.34</strain>
    </source>
</reference>
<dbReference type="Pfam" id="PF17875">
    <property type="entry name" value="RPA43_OB"/>
    <property type="match status" value="1"/>
</dbReference>
<keyword evidence="5" id="KW-0804">Transcription</keyword>
<evidence type="ECO:0000256" key="2">
    <source>
        <dbReference type="ARBA" id="ARBA00005930"/>
    </source>
</evidence>
<sequence length="235" mass="25685">QQTPSSSLYHLQTLSLYLPVPPIASAYPAAALCAEFLSPLLLTYYPPLDGIVLSYSNARLSEHPETGASTASSTTETSPVVLAKAVDSFAVAFVWLTADFVVCRPAKNSTLRAFVHFQSQAQVSLVFLNLVSVTIRAAHMPRSWRWVRDGEGAEKDGDDAAAQGKKQRRRRKEAEGGQGYFVTEEGEKVEGFLEARIVDLEIVATKAEKRGGLVKIEASLVSDEEAREADEREAR</sequence>
<evidence type="ECO:0000313" key="11">
    <source>
        <dbReference type="Proteomes" id="UP000799750"/>
    </source>
</evidence>
<dbReference type="InterPro" id="IPR036898">
    <property type="entry name" value="RNA_pol_Rpb7-like_N_sf"/>
</dbReference>
<dbReference type="EMBL" id="MU004191">
    <property type="protein sequence ID" value="KAF2494091.1"/>
    <property type="molecule type" value="Genomic_DNA"/>
</dbReference>
<proteinExistence type="inferred from homology"/>
<evidence type="ECO:0000256" key="7">
    <source>
        <dbReference type="ARBA" id="ARBA00073455"/>
    </source>
</evidence>
<dbReference type="AlphaFoldDB" id="A0A6A6QNW8"/>
<dbReference type="GO" id="GO:0006361">
    <property type="term" value="P:transcription initiation at RNA polymerase I promoter"/>
    <property type="evidence" value="ECO:0007669"/>
    <property type="project" value="UniProtKB-ARBA"/>
</dbReference>
<evidence type="ECO:0000256" key="3">
    <source>
        <dbReference type="ARBA" id="ARBA00022478"/>
    </source>
</evidence>
<feature type="non-terminal residue" evidence="10">
    <location>
        <position position="235"/>
    </location>
</feature>
<feature type="region of interest" description="Disordered" evidence="8">
    <location>
        <begin position="149"/>
        <end position="177"/>
    </location>
</feature>
<evidence type="ECO:0000256" key="6">
    <source>
        <dbReference type="ARBA" id="ARBA00023242"/>
    </source>
</evidence>
<evidence type="ECO:0000313" key="10">
    <source>
        <dbReference type="EMBL" id="KAF2494091.1"/>
    </source>
</evidence>
<comment type="subcellular location">
    <subcellularLocation>
        <location evidence="1">Nucleus</location>
        <location evidence="1">Nucleolus</location>
    </subcellularLocation>
</comment>
<dbReference type="OrthoDB" id="10250504at2759"/>
<keyword evidence="6" id="KW-0539">Nucleus</keyword>
<dbReference type="GO" id="GO:0005736">
    <property type="term" value="C:RNA polymerase I complex"/>
    <property type="evidence" value="ECO:0007669"/>
    <property type="project" value="UniProtKB-ARBA"/>
</dbReference>
<comment type="similarity">
    <text evidence="2">Belongs to the eukaryotic RPA43 RNA polymerase subunit family.</text>
</comment>
<accession>A0A6A6QNW8</accession>
<feature type="non-terminal residue" evidence="10">
    <location>
        <position position="1"/>
    </location>
</feature>
<dbReference type="GO" id="GO:0006362">
    <property type="term" value="P:transcription elongation by RNA polymerase I"/>
    <property type="evidence" value="ECO:0007669"/>
    <property type="project" value="UniProtKB-ARBA"/>
</dbReference>
<keyword evidence="11" id="KW-1185">Reference proteome</keyword>
<keyword evidence="3" id="KW-0240">DNA-directed RNA polymerase</keyword>
<evidence type="ECO:0000256" key="8">
    <source>
        <dbReference type="SAM" id="MobiDB-lite"/>
    </source>
</evidence>
<dbReference type="InterPro" id="IPR041178">
    <property type="entry name" value="RPA43_OB"/>
</dbReference>
<gene>
    <name evidence="10" type="ORF">BU16DRAFT_430762</name>
</gene>
<dbReference type="Gene3D" id="3.30.1490.120">
    <property type="entry name" value="RNA polymerase Rpb7-like, N-terminal domain"/>
    <property type="match status" value="1"/>
</dbReference>
<dbReference type="FunFam" id="3.30.1490.120:FF:000004">
    <property type="entry name" value="RNA polymerase I subunit Rpa43"/>
    <property type="match status" value="1"/>
</dbReference>
<dbReference type="Gene3D" id="2.40.50.1060">
    <property type="match status" value="1"/>
</dbReference>
<evidence type="ECO:0000256" key="5">
    <source>
        <dbReference type="ARBA" id="ARBA00023163"/>
    </source>
</evidence>
<protein>
    <recommendedName>
        <fullName evidence="7">DNA-directed RNA polymerase I subunit RPA43</fullName>
    </recommendedName>
</protein>
<dbReference type="Proteomes" id="UP000799750">
    <property type="component" value="Unassembled WGS sequence"/>
</dbReference>
<feature type="domain" description="RPA43 OB" evidence="9">
    <location>
        <begin position="105"/>
        <end position="220"/>
    </location>
</feature>
<organism evidence="10 11">
    <name type="scientific">Lophium mytilinum</name>
    <dbReference type="NCBI Taxonomy" id="390894"/>
    <lineage>
        <taxon>Eukaryota</taxon>
        <taxon>Fungi</taxon>
        <taxon>Dikarya</taxon>
        <taxon>Ascomycota</taxon>
        <taxon>Pezizomycotina</taxon>
        <taxon>Dothideomycetes</taxon>
        <taxon>Pleosporomycetidae</taxon>
        <taxon>Mytilinidiales</taxon>
        <taxon>Mytilinidiaceae</taxon>
        <taxon>Lophium</taxon>
    </lineage>
</organism>